<evidence type="ECO:0000313" key="4">
    <source>
        <dbReference type="Proteomes" id="UP000225277"/>
    </source>
</evidence>
<dbReference type="GeneID" id="35597249"/>
<reference evidence="3 4" key="1">
    <citation type="submission" date="2016-03" db="EMBL/GenBank/DDBJ databases">
        <authorList>
            <person name="Ploux O."/>
        </authorList>
    </citation>
    <scope>NUCLEOTIDE SEQUENCE [LARGE SCALE GENOMIC DNA]</scope>
    <source>
        <strain evidence="3 4">URUG2</strain>
    </source>
</reference>
<dbReference type="SMART" id="SM00256">
    <property type="entry name" value="FBOX"/>
    <property type="match status" value="1"/>
</dbReference>
<proteinExistence type="predicted"/>
<name>A0A2D3V139_9PEZI</name>
<dbReference type="PANTHER" id="PTHR13252">
    <property type="entry name" value="F-BOX ONLY PROTEIN 28"/>
    <property type="match status" value="1"/>
</dbReference>
<dbReference type="PANTHER" id="PTHR13252:SF9">
    <property type="entry name" value="F-BOX ONLY PROTEIN 28"/>
    <property type="match status" value="1"/>
</dbReference>
<dbReference type="Gene3D" id="1.20.1280.50">
    <property type="match status" value="1"/>
</dbReference>
<protein>
    <recommendedName>
        <fullName evidence="2">F-box domain-containing protein</fullName>
    </recommendedName>
</protein>
<evidence type="ECO:0000259" key="2">
    <source>
        <dbReference type="PROSITE" id="PS50181"/>
    </source>
</evidence>
<dbReference type="SUPFAM" id="SSF50978">
    <property type="entry name" value="WD40 repeat-like"/>
    <property type="match status" value="1"/>
</dbReference>
<dbReference type="AlphaFoldDB" id="A0A2D3V139"/>
<gene>
    <name evidence="3" type="ORF">RCC_02026</name>
</gene>
<dbReference type="OrthoDB" id="3219396at2759"/>
<accession>A0A2D3V139</accession>
<dbReference type="InterPro" id="IPR039719">
    <property type="entry name" value="FBXO28"/>
</dbReference>
<dbReference type="EMBL" id="FJUY01000002">
    <property type="protein sequence ID" value="CZT16184.1"/>
    <property type="molecule type" value="Genomic_DNA"/>
</dbReference>
<dbReference type="InterPro" id="IPR001810">
    <property type="entry name" value="F-box_dom"/>
</dbReference>
<dbReference type="InterPro" id="IPR036322">
    <property type="entry name" value="WD40_repeat_dom_sf"/>
</dbReference>
<dbReference type="PROSITE" id="PS50181">
    <property type="entry name" value="FBOX"/>
    <property type="match status" value="1"/>
</dbReference>
<keyword evidence="4" id="KW-1185">Reference proteome</keyword>
<sequence length="582" mass="63314">MDRLPDELVIRIFNFLDVADIVNIQLVSSRYLALGRDDTVWKEECFSHSRSEARRRRQHLLEIQDARLAELRFAVTALPGVESMQAARVTESVQRSRALVNWDPGYPTEKLDFYQEYMSRHAPVQIGWLNLPNGGAREATGVGILHSSTARHAVAPLDDGSICIWDVSARTTSSPGGGGGLLGQSAPGLLSALPGKESRAIMTETGAVECVSIDSSSRKGYFAVLDQLHEINLDTLQLLSSKKYPWPITALSSSDPQNPLAIGTNNTIHLYDPRDPIFASSNTSTGELIGGSPYSHAILPQPGPLSILNTLDGDSLYVAGRFTSILHFSRRFFPRLLGTTFSGARIAALALFPHPFIPRELDLVRNPALTISEYTTAKSLPGSTLLAAAEYKGKGSLELYSLSTGNKFYHNRQTASASKLLSIANHGGKIVISDGDGNLRWFERDGSSHIRTFNIQDSTPKPSASAPTGGGIWHNDNNIPGQGDIVQKILPLPHSSSPSVDERPDIGTDNLLLWTGDGRLGILGFGHRDPLGENRGIVEGEVKSTAQKAKEDAERSYEGAMRRALERNADEVRFVRGLGMGY</sequence>
<dbReference type="InterPro" id="IPR015943">
    <property type="entry name" value="WD40/YVTN_repeat-like_dom_sf"/>
</dbReference>
<dbReference type="SUPFAM" id="SSF81383">
    <property type="entry name" value="F-box domain"/>
    <property type="match status" value="1"/>
</dbReference>
<dbReference type="GO" id="GO:0000209">
    <property type="term" value="P:protein polyubiquitination"/>
    <property type="evidence" value="ECO:0007669"/>
    <property type="project" value="TreeGrafter"/>
</dbReference>
<feature type="region of interest" description="Disordered" evidence="1">
    <location>
        <begin position="455"/>
        <end position="478"/>
    </location>
</feature>
<evidence type="ECO:0000256" key="1">
    <source>
        <dbReference type="SAM" id="MobiDB-lite"/>
    </source>
</evidence>
<dbReference type="STRING" id="112498.A0A2D3V139"/>
<feature type="domain" description="F-box" evidence="2">
    <location>
        <begin position="1"/>
        <end position="44"/>
    </location>
</feature>
<feature type="compositionally biased region" description="Polar residues" evidence="1">
    <location>
        <begin position="455"/>
        <end position="466"/>
    </location>
</feature>
<organism evidence="3 4">
    <name type="scientific">Ramularia collo-cygni</name>
    <dbReference type="NCBI Taxonomy" id="112498"/>
    <lineage>
        <taxon>Eukaryota</taxon>
        <taxon>Fungi</taxon>
        <taxon>Dikarya</taxon>
        <taxon>Ascomycota</taxon>
        <taxon>Pezizomycotina</taxon>
        <taxon>Dothideomycetes</taxon>
        <taxon>Dothideomycetidae</taxon>
        <taxon>Mycosphaerellales</taxon>
        <taxon>Mycosphaerellaceae</taxon>
        <taxon>Ramularia</taxon>
    </lineage>
</organism>
<dbReference type="Gene3D" id="2.130.10.10">
    <property type="entry name" value="YVTN repeat-like/Quinoprotein amine dehydrogenase"/>
    <property type="match status" value="1"/>
</dbReference>
<dbReference type="Proteomes" id="UP000225277">
    <property type="component" value="Unassembled WGS sequence"/>
</dbReference>
<evidence type="ECO:0000313" key="3">
    <source>
        <dbReference type="EMBL" id="CZT16184.1"/>
    </source>
</evidence>
<dbReference type="Pfam" id="PF12937">
    <property type="entry name" value="F-box-like"/>
    <property type="match status" value="1"/>
</dbReference>
<dbReference type="RefSeq" id="XP_023623077.1">
    <property type="nucleotide sequence ID" value="XM_023767309.1"/>
</dbReference>
<dbReference type="InterPro" id="IPR036047">
    <property type="entry name" value="F-box-like_dom_sf"/>
</dbReference>